<reference evidence="3 4" key="1">
    <citation type="submission" date="2019-07" db="EMBL/GenBank/DDBJ databases">
        <title>Gramella aestuarii sp. nov., isolated from a tidal flat, and emended description of Gramella echinicola.</title>
        <authorList>
            <person name="Liu L."/>
        </authorList>
    </citation>
    <scope>NUCLEOTIDE SEQUENCE [LARGE SCALE GENOMIC DNA]</scope>
    <source>
        <strain evidence="3 4">BS12</strain>
    </source>
</reference>
<dbReference type="InterPro" id="IPR050904">
    <property type="entry name" value="Adhesion/Biosynth-related"/>
</dbReference>
<accession>A0A7K1LQP7</accession>
<dbReference type="PANTHER" id="PTHR10900">
    <property type="entry name" value="PERIOSTIN-RELATED"/>
    <property type="match status" value="1"/>
</dbReference>
<name>A0A7K1LQP7_9FLAO</name>
<dbReference type="AlphaFoldDB" id="A0A7K1LQP7"/>
<dbReference type="InterPro" id="IPR036378">
    <property type="entry name" value="FAS1_dom_sf"/>
</dbReference>
<dbReference type="Pfam" id="PF02469">
    <property type="entry name" value="Fasciclin"/>
    <property type="match status" value="1"/>
</dbReference>
<dbReference type="Proteomes" id="UP000460416">
    <property type="component" value="Unassembled WGS sequence"/>
</dbReference>
<keyword evidence="1" id="KW-0732">Signal</keyword>
<dbReference type="SUPFAM" id="SSF82153">
    <property type="entry name" value="FAS1 domain"/>
    <property type="match status" value="1"/>
</dbReference>
<organism evidence="3 4">
    <name type="scientific">Christiangramia aestuarii</name>
    <dbReference type="NCBI Taxonomy" id="1028746"/>
    <lineage>
        <taxon>Bacteria</taxon>
        <taxon>Pseudomonadati</taxon>
        <taxon>Bacteroidota</taxon>
        <taxon>Flavobacteriia</taxon>
        <taxon>Flavobacteriales</taxon>
        <taxon>Flavobacteriaceae</taxon>
        <taxon>Christiangramia</taxon>
    </lineage>
</organism>
<sequence length="198" mass="21196">MRTTVTIKNSILKSLLLAIVFVFASCETESPSEAELLSLDAHTSPAAQKSDQSIVEIAKADGRFTTLLALLEQTGLKPIFESGTDQYTVFAPTDDAFAAFLAANPNLDLTDNALLTAVLTYHVTEGRRFSNSVLGKKNPKTIETLNGGYIYVDNDGGIDTNDEDMLANSNILVGEELFDIAASNGVIHAIDAVLVPTE</sequence>
<dbReference type="RefSeq" id="WP_156276789.1">
    <property type="nucleotide sequence ID" value="NZ_BAABGI010000001.1"/>
</dbReference>
<dbReference type="PROSITE" id="PS51257">
    <property type="entry name" value="PROKAR_LIPOPROTEIN"/>
    <property type="match status" value="1"/>
</dbReference>
<evidence type="ECO:0000256" key="1">
    <source>
        <dbReference type="SAM" id="SignalP"/>
    </source>
</evidence>
<evidence type="ECO:0000313" key="4">
    <source>
        <dbReference type="Proteomes" id="UP000460416"/>
    </source>
</evidence>
<dbReference type="Gene3D" id="2.30.180.10">
    <property type="entry name" value="FAS1 domain"/>
    <property type="match status" value="1"/>
</dbReference>
<keyword evidence="4" id="KW-1185">Reference proteome</keyword>
<dbReference type="InterPro" id="IPR000782">
    <property type="entry name" value="FAS1_domain"/>
</dbReference>
<gene>
    <name evidence="3" type="ORF">FLP08_10920</name>
</gene>
<dbReference type="SMART" id="SM00554">
    <property type="entry name" value="FAS1"/>
    <property type="match status" value="1"/>
</dbReference>
<comment type="caution">
    <text evidence="3">The sequence shown here is derived from an EMBL/GenBank/DDBJ whole genome shotgun (WGS) entry which is preliminary data.</text>
</comment>
<dbReference type="PROSITE" id="PS50213">
    <property type="entry name" value="FAS1"/>
    <property type="match status" value="1"/>
</dbReference>
<feature type="signal peptide" evidence="1">
    <location>
        <begin position="1"/>
        <end position="24"/>
    </location>
</feature>
<evidence type="ECO:0000259" key="2">
    <source>
        <dbReference type="PROSITE" id="PS50213"/>
    </source>
</evidence>
<dbReference type="OrthoDB" id="1119934at2"/>
<feature type="domain" description="FAS1" evidence="2">
    <location>
        <begin position="51"/>
        <end position="194"/>
    </location>
</feature>
<protein>
    <submittedName>
        <fullName evidence="3">Fasciclin domain-containing protein</fullName>
    </submittedName>
</protein>
<feature type="chain" id="PRO_5029695917" evidence="1">
    <location>
        <begin position="25"/>
        <end position="198"/>
    </location>
</feature>
<dbReference type="EMBL" id="VJVW01000004">
    <property type="protein sequence ID" value="MUP43088.1"/>
    <property type="molecule type" value="Genomic_DNA"/>
</dbReference>
<proteinExistence type="predicted"/>
<evidence type="ECO:0000313" key="3">
    <source>
        <dbReference type="EMBL" id="MUP43088.1"/>
    </source>
</evidence>